<dbReference type="AlphaFoldDB" id="W4H0D5"/>
<reference evidence="1" key="1">
    <citation type="submission" date="2013-12" db="EMBL/GenBank/DDBJ databases">
        <title>The Genome Sequence of Aphanomyces astaci APO3.</title>
        <authorList>
            <consortium name="The Broad Institute Genomics Platform"/>
            <person name="Russ C."/>
            <person name="Tyler B."/>
            <person name="van West P."/>
            <person name="Dieguez-Uribeondo J."/>
            <person name="Young S.K."/>
            <person name="Zeng Q."/>
            <person name="Gargeya S."/>
            <person name="Fitzgerald M."/>
            <person name="Abouelleil A."/>
            <person name="Alvarado L."/>
            <person name="Chapman S.B."/>
            <person name="Gainer-Dewar J."/>
            <person name="Goldberg J."/>
            <person name="Griggs A."/>
            <person name="Gujja S."/>
            <person name="Hansen M."/>
            <person name="Howarth C."/>
            <person name="Imamovic A."/>
            <person name="Ireland A."/>
            <person name="Larimer J."/>
            <person name="McCowan C."/>
            <person name="Murphy C."/>
            <person name="Pearson M."/>
            <person name="Poon T.W."/>
            <person name="Priest M."/>
            <person name="Roberts A."/>
            <person name="Saif S."/>
            <person name="Shea T."/>
            <person name="Sykes S."/>
            <person name="Wortman J."/>
            <person name="Nusbaum C."/>
            <person name="Birren B."/>
        </authorList>
    </citation>
    <scope>NUCLEOTIDE SEQUENCE [LARGE SCALE GENOMIC DNA]</scope>
    <source>
        <strain evidence="1">APO3</strain>
    </source>
</reference>
<protein>
    <submittedName>
        <fullName evidence="1">Uncharacterized protein</fullName>
    </submittedName>
</protein>
<name>W4H0D5_APHAT</name>
<gene>
    <name evidence="1" type="ORF">H257_03135</name>
</gene>
<dbReference type="EMBL" id="KI913118">
    <property type="protein sequence ID" value="ETV85377.1"/>
    <property type="molecule type" value="Genomic_DNA"/>
</dbReference>
<evidence type="ECO:0000313" key="1">
    <source>
        <dbReference type="EMBL" id="ETV85377.1"/>
    </source>
</evidence>
<organism evidence="1">
    <name type="scientific">Aphanomyces astaci</name>
    <name type="common">Crayfish plague agent</name>
    <dbReference type="NCBI Taxonomy" id="112090"/>
    <lineage>
        <taxon>Eukaryota</taxon>
        <taxon>Sar</taxon>
        <taxon>Stramenopiles</taxon>
        <taxon>Oomycota</taxon>
        <taxon>Saprolegniomycetes</taxon>
        <taxon>Saprolegniales</taxon>
        <taxon>Verrucalvaceae</taxon>
        <taxon>Aphanomyces</taxon>
    </lineage>
</organism>
<sequence>MACPNWPAPMYTMRPPSIRTTLSAVAFATVQHPSRHVRRPREPRRVLPADPSPWHAHRFVGYVQPCRSLGTGRDARPQRHSVRPGLVVCGRGVCKSRSDISNDSFCVFGYQSDIYIVT</sequence>
<accession>W4H0D5</accession>
<dbReference type="RefSeq" id="XP_009825395.1">
    <property type="nucleotide sequence ID" value="XM_009827093.1"/>
</dbReference>
<dbReference type="GeneID" id="20805131"/>
<proteinExistence type="predicted"/>
<dbReference type="VEuPathDB" id="FungiDB:H257_03135"/>